<dbReference type="EMBL" id="JAUCMV010000003">
    <property type="protein sequence ID" value="KAK0407767.1"/>
    <property type="molecule type" value="Genomic_DNA"/>
</dbReference>
<evidence type="ECO:0000313" key="1">
    <source>
        <dbReference type="EMBL" id="KAK0407767.1"/>
    </source>
</evidence>
<organism evidence="1 2">
    <name type="scientific">Steinernema hermaphroditum</name>
    <dbReference type="NCBI Taxonomy" id="289476"/>
    <lineage>
        <taxon>Eukaryota</taxon>
        <taxon>Metazoa</taxon>
        <taxon>Ecdysozoa</taxon>
        <taxon>Nematoda</taxon>
        <taxon>Chromadorea</taxon>
        <taxon>Rhabditida</taxon>
        <taxon>Tylenchina</taxon>
        <taxon>Panagrolaimomorpha</taxon>
        <taxon>Strongyloidoidea</taxon>
        <taxon>Steinernematidae</taxon>
        <taxon>Steinernema</taxon>
    </lineage>
</organism>
<proteinExistence type="predicted"/>
<evidence type="ECO:0000313" key="2">
    <source>
        <dbReference type="Proteomes" id="UP001175271"/>
    </source>
</evidence>
<reference evidence="1" key="1">
    <citation type="submission" date="2023-06" db="EMBL/GenBank/DDBJ databases">
        <title>Genomic analysis of the entomopathogenic nematode Steinernema hermaphroditum.</title>
        <authorList>
            <person name="Schwarz E.M."/>
            <person name="Heppert J.K."/>
            <person name="Baniya A."/>
            <person name="Schwartz H.T."/>
            <person name="Tan C.-H."/>
            <person name="Antoshechkin I."/>
            <person name="Sternberg P.W."/>
            <person name="Goodrich-Blair H."/>
            <person name="Dillman A.R."/>
        </authorList>
    </citation>
    <scope>NUCLEOTIDE SEQUENCE</scope>
    <source>
        <strain evidence="1">PS9179</strain>
        <tissue evidence="1">Whole animal</tissue>
    </source>
</reference>
<sequence>MDTVSLWFRRDVTALLSKADLVNIFELDDLGWQAMAGEHIPDNVLRFNLDVLAKQRKNSNTFTYSSSASVEEIQKSMFRVCMFEILLLCLKYFFLTALNSYLSRAKLTSTDFWKPASRSDHARTSRSRNSGDKFRNFLFPLILTSIRDLQVFQAAGS</sequence>
<gene>
    <name evidence="1" type="ORF">QR680_003580</name>
</gene>
<name>A0AA39HKW0_9BILA</name>
<keyword evidence="2" id="KW-1185">Reference proteome</keyword>
<protein>
    <submittedName>
        <fullName evidence="1">Uncharacterized protein</fullName>
    </submittedName>
</protein>
<accession>A0AA39HKW0</accession>
<comment type="caution">
    <text evidence="1">The sequence shown here is derived from an EMBL/GenBank/DDBJ whole genome shotgun (WGS) entry which is preliminary data.</text>
</comment>
<dbReference type="AlphaFoldDB" id="A0AA39HKW0"/>
<dbReference type="Proteomes" id="UP001175271">
    <property type="component" value="Unassembled WGS sequence"/>
</dbReference>